<name>A0ABW6ANF3_9BACT</name>
<protein>
    <submittedName>
        <fullName evidence="1">Uncharacterized protein</fullName>
    </submittedName>
</protein>
<reference evidence="2" key="1">
    <citation type="journal article" date="2019" name="Int. J. Syst. Evol. Microbiol.">
        <title>The Global Catalogue of Microorganisms (GCM) 10K type strain sequencing project: providing services to taxonomists for standard genome sequencing and annotation.</title>
        <authorList>
            <consortium name="The Broad Institute Genomics Platform"/>
            <consortium name="The Broad Institute Genome Sequencing Center for Infectious Disease"/>
            <person name="Wu L."/>
            <person name="Ma J."/>
        </authorList>
    </citation>
    <scope>NUCLEOTIDE SEQUENCE [LARGE SCALE GENOMIC DNA]</scope>
    <source>
        <strain evidence="2">KCTC 52490</strain>
    </source>
</reference>
<dbReference type="EMBL" id="JBHUOM010000023">
    <property type="protein sequence ID" value="MFD2936984.1"/>
    <property type="molecule type" value="Genomic_DNA"/>
</dbReference>
<proteinExistence type="predicted"/>
<accession>A0ABW6ANF3</accession>
<keyword evidence="2" id="KW-1185">Reference proteome</keyword>
<comment type="caution">
    <text evidence="1">The sequence shown here is derived from an EMBL/GenBank/DDBJ whole genome shotgun (WGS) entry which is preliminary data.</text>
</comment>
<evidence type="ECO:0000313" key="1">
    <source>
        <dbReference type="EMBL" id="MFD2936984.1"/>
    </source>
</evidence>
<organism evidence="1 2">
    <name type="scientific">Spirosoma flavum</name>
    <dbReference type="NCBI Taxonomy" id="2048557"/>
    <lineage>
        <taxon>Bacteria</taxon>
        <taxon>Pseudomonadati</taxon>
        <taxon>Bacteroidota</taxon>
        <taxon>Cytophagia</taxon>
        <taxon>Cytophagales</taxon>
        <taxon>Cytophagaceae</taxon>
        <taxon>Spirosoma</taxon>
    </lineage>
</organism>
<dbReference type="RefSeq" id="WP_381506335.1">
    <property type="nucleotide sequence ID" value="NZ_JBHUOM010000023.1"/>
</dbReference>
<dbReference type="Proteomes" id="UP001597512">
    <property type="component" value="Unassembled WGS sequence"/>
</dbReference>
<evidence type="ECO:0000313" key="2">
    <source>
        <dbReference type="Proteomes" id="UP001597512"/>
    </source>
</evidence>
<gene>
    <name evidence="1" type="ORF">ACFS25_24595</name>
</gene>
<sequence length="433" mass="47598">MAAKNIFQVRFALILLCVMAPIFLESCGFCARDLSKLCDLSSAPLVKQIGNTSQSVVFEVPGTMIVIQGSACAESRKSGSKDALKIDQGLALPAYATNATVVLNGWEMDYLNSDHHVAGLGTLIDTIRIEQNTLRWQASGILSDDNFDDPYHWCYHFTVIAWNPASINLIVDHTDVDCRKFDATGGNFYSFFNDNTTTSLSSVASFIQNPAFANQKTVSILPRGFGFEWAGCDEDHHILQIAYNRGHPEVFVEAGKSYQKASKNTVPILQTAHSQVGTGFVSWETSVIVKDNDDRRDYGFSEVVSGLSGSDLGVIEPPFSILPASDDGDGSLDSDDVEMKTFVVENIPYNQAIPILTGWDLGYLTDDQHVKKVGIWIDKIHYDKNPTQPTGTLTYTLASSLHDDDNSPGFYTRHKVTILGFQSTAGKITEPRK</sequence>